<comment type="similarity">
    <text evidence="1 8">Belongs to the SOS response-associated peptidase family.</text>
</comment>
<gene>
    <name evidence="10" type="ORF">JCM18694_19990</name>
</gene>
<protein>
    <recommendedName>
        <fullName evidence="8">Abasic site processing protein</fullName>
        <ecNumber evidence="8">3.4.-.-</ecNumber>
    </recommendedName>
</protein>
<dbReference type="EMBL" id="BLAU01000001">
    <property type="protein sequence ID" value="GET21753.1"/>
    <property type="molecule type" value="Genomic_DNA"/>
</dbReference>
<feature type="region of interest" description="Disordered" evidence="9">
    <location>
        <begin position="154"/>
        <end position="176"/>
    </location>
</feature>
<evidence type="ECO:0000256" key="7">
    <source>
        <dbReference type="ARBA" id="ARBA00023239"/>
    </source>
</evidence>
<keyword evidence="2 8" id="KW-0645">Protease</keyword>
<keyword evidence="11" id="KW-1185">Reference proteome</keyword>
<dbReference type="EC" id="3.4.-.-" evidence="8"/>
<keyword evidence="7" id="KW-0456">Lyase</keyword>
<keyword evidence="4 8" id="KW-0378">Hydrolase</keyword>
<organism evidence="10 11">
    <name type="scientific">Prolixibacter denitrificans</name>
    <dbReference type="NCBI Taxonomy" id="1541063"/>
    <lineage>
        <taxon>Bacteria</taxon>
        <taxon>Pseudomonadati</taxon>
        <taxon>Bacteroidota</taxon>
        <taxon>Bacteroidia</taxon>
        <taxon>Marinilabiliales</taxon>
        <taxon>Prolixibacteraceae</taxon>
        <taxon>Prolixibacter</taxon>
    </lineage>
</organism>
<dbReference type="Gene3D" id="3.90.1680.10">
    <property type="entry name" value="SOS response associated peptidase-like"/>
    <property type="match status" value="1"/>
</dbReference>
<dbReference type="Proteomes" id="UP000396862">
    <property type="component" value="Unassembled WGS sequence"/>
</dbReference>
<evidence type="ECO:0000256" key="3">
    <source>
        <dbReference type="ARBA" id="ARBA00022763"/>
    </source>
</evidence>
<evidence type="ECO:0000313" key="11">
    <source>
        <dbReference type="Proteomes" id="UP000396862"/>
    </source>
</evidence>
<sequence length="176" mass="19704">MPFPTEDKNLFVSHIDAKDLELPTPTTSIRYLIQQQRCLVPADAYIQGTKGHGLSKPFLVYLRKKARPFAFAGIHDTRLDEITGELIRSFAVITTTANELLRKLPCDRSPVILLEEQEKAWLNPSTPLTEIMAMLQPFPAEHMNAYPIAPTIKNPQADDPGLIHPAGPRLVPETKN</sequence>
<keyword evidence="6" id="KW-0238">DNA-binding</keyword>
<evidence type="ECO:0000256" key="9">
    <source>
        <dbReference type="SAM" id="MobiDB-lite"/>
    </source>
</evidence>
<dbReference type="PANTHER" id="PTHR13604:SF0">
    <property type="entry name" value="ABASIC SITE PROCESSING PROTEIN HMCES"/>
    <property type="match status" value="1"/>
</dbReference>
<dbReference type="PANTHER" id="PTHR13604">
    <property type="entry name" value="DC12-RELATED"/>
    <property type="match status" value="1"/>
</dbReference>
<evidence type="ECO:0000256" key="1">
    <source>
        <dbReference type="ARBA" id="ARBA00008136"/>
    </source>
</evidence>
<comment type="caution">
    <text evidence="10">The sequence shown here is derived from an EMBL/GenBank/DDBJ whole genome shotgun (WGS) entry which is preliminary data.</text>
</comment>
<evidence type="ECO:0000256" key="8">
    <source>
        <dbReference type="RuleBase" id="RU364100"/>
    </source>
</evidence>
<dbReference type="InterPro" id="IPR003738">
    <property type="entry name" value="SRAP"/>
</dbReference>
<evidence type="ECO:0000256" key="2">
    <source>
        <dbReference type="ARBA" id="ARBA00022670"/>
    </source>
</evidence>
<proteinExistence type="inferred from homology"/>
<dbReference type="SUPFAM" id="SSF143081">
    <property type="entry name" value="BB1717-like"/>
    <property type="match status" value="1"/>
</dbReference>
<reference evidence="10 11" key="1">
    <citation type="submission" date="2019-10" db="EMBL/GenBank/DDBJ databases">
        <title>Prolixibacter strains distinguished by the presence of nitrate reductase genes were adept at nitrate-dependent anaerobic corrosion of metallic iron and carbon steel.</title>
        <authorList>
            <person name="Iino T."/>
            <person name="Shono N."/>
            <person name="Ito K."/>
            <person name="Nakamura R."/>
            <person name="Sueoka K."/>
            <person name="Harayama S."/>
            <person name="Ohkuma M."/>
        </authorList>
    </citation>
    <scope>NUCLEOTIDE SEQUENCE [LARGE SCALE GENOMIC DNA]</scope>
    <source>
        <strain evidence="10 11">MIC1-1</strain>
    </source>
</reference>
<keyword evidence="5" id="KW-0190">Covalent protein-DNA linkage</keyword>
<dbReference type="Pfam" id="PF02586">
    <property type="entry name" value="SRAP"/>
    <property type="match status" value="1"/>
</dbReference>
<accession>A0ABQ0ZK63</accession>
<dbReference type="InterPro" id="IPR036590">
    <property type="entry name" value="SRAP-like"/>
</dbReference>
<evidence type="ECO:0000256" key="6">
    <source>
        <dbReference type="ARBA" id="ARBA00023125"/>
    </source>
</evidence>
<evidence type="ECO:0000256" key="4">
    <source>
        <dbReference type="ARBA" id="ARBA00022801"/>
    </source>
</evidence>
<keyword evidence="3" id="KW-0227">DNA damage</keyword>
<name>A0ABQ0ZK63_9BACT</name>
<evidence type="ECO:0000313" key="10">
    <source>
        <dbReference type="EMBL" id="GET21753.1"/>
    </source>
</evidence>
<evidence type="ECO:0000256" key="5">
    <source>
        <dbReference type="ARBA" id="ARBA00023124"/>
    </source>
</evidence>